<dbReference type="InterPro" id="IPR016032">
    <property type="entry name" value="Sig_transdc_resp-reg_C-effctor"/>
</dbReference>
<accession>A0A9E8NGR3</accession>
<protein>
    <submittedName>
        <fullName evidence="2">Helix-turn-helix transcriptional regulator</fullName>
    </submittedName>
</protein>
<dbReference type="GO" id="GO:0006355">
    <property type="term" value="P:regulation of DNA-templated transcription"/>
    <property type="evidence" value="ECO:0007669"/>
    <property type="project" value="InterPro"/>
</dbReference>
<dbReference type="Pfam" id="PF00196">
    <property type="entry name" value="GerE"/>
    <property type="match status" value="1"/>
</dbReference>
<evidence type="ECO:0000259" key="1">
    <source>
        <dbReference type="Pfam" id="PF00196"/>
    </source>
</evidence>
<dbReference type="InterPro" id="IPR000792">
    <property type="entry name" value="Tscrpt_reg_LuxR_C"/>
</dbReference>
<dbReference type="Gene3D" id="1.10.10.10">
    <property type="entry name" value="Winged helix-like DNA-binding domain superfamily/Winged helix DNA-binding domain"/>
    <property type="match status" value="1"/>
</dbReference>
<feature type="domain" description="HTH luxR-type" evidence="1">
    <location>
        <begin position="2"/>
        <end position="45"/>
    </location>
</feature>
<organism evidence="2 3">
    <name type="scientific">Dyadobacter pollutisoli</name>
    <dbReference type="NCBI Taxonomy" id="2910158"/>
    <lineage>
        <taxon>Bacteria</taxon>
        <taxon>Pseudomonadati</taxon>
        <taxon>Bacteroidota</taxon>
        <taxon>Cytophagia</taxon>
        <taxon>Cytophagales</taxon>
        <taxon>Spirosomataceae</taxon>
        <taxon>Dyadobacter</taxon>
    </lineage>
</organism>
<keyword evidence="3" id="KW-1185">Reference proteome</keyword>
<name>A0A9E8NGR3_9BACT</name>
<reference evidence="2" key="1">
    <citation type="submission" date="2022-11" db="EMBL/GenBank/DDBJ databases">
        <title>Dyadobacter pollutisoli sp. nov., isolated from plastic dumped soil.</title>
        <authorList>
            <person name="Kim J.M."/>
            <person name="Kim K.R."/>
            <person name="Lee J.K."/>
            <person name="Hao L."/>
            <person name="Jeon C.O."/>
        </authorList>
    </citation>
    <scope>NUCLEOTIDE SEQUENCE</scope>
    <source>
        <strain evidence="2">U1</strain>
    </source>
</reference>
<evidence type="ECO:0000313" key="3">
    <source>
        <dbReference type="Proteomes" id="UP001164653"/>
    </source>
</evidence>
<dbReference type="PRINTS" id="PR00038">
    <property type="entry name" value="HTHLUXR"/>
</dbReference>
<evidence type="ECO:0000313" key="2">
    <source>
        <dbReference type="EMBL" id="WAC14291.1"/>
    </source>
</evidence>
<dbReference type="SUPFAM" id="SSF46894">
    <property type="entry name" value="C-terminal effector domain of the bipartite response regulators"/>
    <property type="match status" value="1"/>
</dbReference>
<dbReference type="KEGG" id="dpf:ON006_10105"/>
<dbReference type="GO" id="GO:0003677">
    <property type="term" value="F:DNA binding"/>
    <property type="evidence" value="ECO:0007669"/>
    <property type="project" value="InterPro"/>
</dbReference>
<dbReference type="InterPro" id="IPR036388">
    <property type="entry name" value="WH-like_DNA-bd_sf"/>
</dbReference>
<dbReference type="RefSeq" id="WP_255773051.1">
    <property type="nucleotide sequence ID" value="NZ_CP112998.1"/>
</dbReference>
<dbReference type="Proteomes" id="UP001164653">
    <property type="component" value="Chromosome"/>
</dbReference>
<gene>
    <name evidence="2" type="ORF">ON006_10105</name>
</gene>
<proteinExistence type="predicted"/>
<dbReference type="EMBL" id="CP112998">
    <property type="protein sequence ID" value="WAC14291.1"/>
    <property type="molecule type" value="Genomic_DNA"/>
</dbReference>
<dbReference type="AlphaFoldDB" id="A0A9E8NGR3"/>
<sequence length="152" mass="16473">MFTKREIEIICLIARGMRSQIVRERLYVSHEIIKTHPKNILRKIRETEKEISLPEFVIHCGPLAETLAKLPKSYLSASAMPTIGISISGQHSASREQPGLVSGGCSTSGGTGTVFCSNACCSISCSTGYYATAPTLAPVLKNKTSNFTFSFV</sequence>